<evidence type="ECO:0000313" key="2">
    <source>
        <dbReference type="Proteomes" id="UP000774617"/>
    </source>
</evidence>
<sequence length="99" mass="10928">MAAYTLLNGFLPTSIAMRYSLKIHLGTWTNRSRGPVLGATLTLTRRDGALTAFVALFVTIVGTSSWRFSCLAANYIYSTEAPRDGPYHKMPSYSTKFGK</sequence>
<organism evidence="1 2">
    <name type="scientific">Macrophomina phaseolina</name>
    <dbReference type="NCBI Taxonomy" id="35725"/>
    <lineage>
        <taxon>Eukaryota</taxon>
        <taxon>Fungi</taxon>
        <taxon>Dikarya</taxon>
        <taxon>Ascomycota</taxon>
        <taxon>Pezizomycotina</taxon>
        <taxon>Dothideomycetes</taxon>
        <taxon>Dothideomycetes incertae sedis</taxon>
        <taxon>Botryosphaeriales</taxon>
        <taxon>Botryosphaeriaceae</taxon>
        <taxon>Macrophomina</taxon>
    </lineage>
</organism>
<proteinExistence type="predicted"/>
<accession>A0ABQ8FX24</accession>
<evidence type="ECO:0000313" key="1">
    <source>
        <dbReference type="EMBL" id="KAH7030477.1"/>
    </source>
</evidence>
<name>A0ABQ8FX24_9PEZI</name>
<protein>
    <submittedName>
        <fullName evidence="1">Uncharacterized protein</fullName>
    </submittedName>
</protein>
<dbReference type="Proteomes" id="UP000774617">
    <property type="component" value="Unassembled WGS sequence"/>
</dbReference>
<dbReference type="EMBL" id="JAGTJR010000044">
    <property type="protein sequence ID" value="KAH7030477.1"/>
    <property type="molecule type" value="Genomic_DNA"/>
</dbReference>
<keyword evidence="2" id="KW-1185">Reference proteome</keyword>
<gene>
    <name evidence="1" type="ORF">B0J12DRAFT_745123</name>
</gene>
<comment type="caution">
    <text evidence="1">The sequence shown here is derived from an EMBL/GenBank/DDBJ whole genome shotgun (WGS) entry which is preliminary data.</text>
</comment>
<reference evidence="1 2" key="1">
    <citation type="journal article" date="2021" name="Nat. Commun.">
        <title>Genetic determinants of endophytism in the Arabidopsis root mycobiome.</title>
        <authorList>
            <person name="Mesny F."/>
            <person name="Miyauchi S."/>
            <person name="Thiergart T."/>
            <person name="Pickel B."/>
            <person name="Atanasova L."/>
            <person name="Karlsson M."/>
            <person name="Huettel B."/>
            <person name="Barry K.W."/>
            <person name="Haridas S."/>
            <person name="Chen C."/>
            <person name="Bauer D."/>
            <person name="Andreopoulos W."/>
            <person name="Pangilinan J."/>
            <person name="LaButti K."/>
            <person name="Riley R."/>
            <person name="Lipzen A."/>
            <person name="Clum A."/>
            <person name="Drula E."/>
            <person name="Henrissat B."/>
            <person name="Kohler A."/>
            <person name="Grigoriev I.V."/>
            <person name="Martin F.M."/>
            <person name="Hacquard S."/>
        </authorList>
    </citation>
    <scope>NUCLEOTIDE SEQUENCE [LARGE SCALE GENOMIC DNA]</scope>
    <source>
        <strain evidence="1 2">MPI-SDFR-AT-0080</strain>
    </source>
</reference>